<dbReference type="InterPro" id="IPR006802">
    <property type="entry name" value="Radial_spoke"/>
</dbReference>
<reference evidence="7" key="1">
    <citation type="submission" date="2025-08" db="UniProtKB">
        <authorList>
            <consortium name="Ensembl"/>
        </authorList>
    </citation>
    <scope>IDENTIFICATION</scope>
</reference>
<dbReference type="GO" id="GO:0035082">
    <property type="term" value="P:axoneme assembly"/>
    <property type="evidence" value="ECO:0007669"/>
    <property type="project" value="TreeGrafter"/>
</dbReference>
<accession>A0A3Q3EPQ0</accession>
<keyword evidence="8" id="KW-1185">Reference proteome</keyword>
<feature type="region of interest" description="Disordered" evidence="6">
    <location>
        <begin position="316"/>
        <end position="351"/>
    </location>
</feature>
<name>A0A3Q3EPQ0_KRYMA</name>
<evidence type="ECO:0000256" key="6">
    <source>
        <dbReference type="SAM" id="MobiDB-lite"/>
    </source>
</evidence>
<evidence type="ECO:0000313" key="8">
    <source>
        <dbReference type="Proteomes" id="UP000264800"/>
    </source>
</evidence>
<keyword evidence="3" id="KW-0969">Cilium</keyword>
<evidence type="ECO:0000256" key="3">
    <source>
        <dbReference type="ARBA" id="ARBA00023069"/>
    </source>
</evidence>
<dbReference type="Ensembl" id="ENSKMAT00000003829.1">
    <property type="protein sequence ID" value="ENSKMAP00000003757.1"/>
    <property type="gene ID" value="ENSKMAG00000002864.1"/>
</dbReference>
<comment type="subcellular location">
    <subcellularLocation>
        <location evidence="1">Cytoplasm</location>
        <location evidence="1">Cytoskeleton</location>
        <location evidence="1">Cilium axoneme</location>
    </subcellularLocation>
</comment>
<protein>
    <submittedName>
        <fullName evidence="7">Radial spoke head component 4A</fullName>
    </submittedName>
</protein>
<dbReference type="PANTHER" id="PTHR13159:SF0">
    <property type="entry name" value="RADIAL SPOKE HEAD 6 HOMOLOG A"/>
    <property type="match status" value="1"/>
</dbReference>
<evidence type="ECO:0000256" key="2">
    <source>
        <dbReference type="ARBA" id="ARBA00022490"/>
    </source>
</evidence>
<feature type="region of interest" description="Disordered" evidence="6">
    <location>
        <begin position="133"/>
        <end position="166"/>
    </location>
</feature>
<dbReference type="Proteomes" id="UP000264800">
    <property type="component" value="Unplaced"/>
</dbReference>
<dbReference type="PANTHER" id="PTHR13159">
    <property type="entry name" value="RADIAL SPOKEHEAD-RELATED"/>
    <property type="match status" value="1"/>
</dbReference>
<dbReference type="GeneTree" id="ENSGT00500000044869"/>
<evidence type="ECO:0000256" key="1">
    <source>
        <dbReference type="ARBA" id="ARBA00004430"/>
    </source>
</evidence>
<evidence type="ECO:0000256" key="4">
    <source>
        <dbReference type="ARBA" id="ARBA00023212"/>
    </source>
</evidence>
<dbReference type="GO" id="GO:0001534">
    <property type="term" value="C:radial spoke"/>
    <property type="evidence" value="ECO:0007669"/>
    <property type="project" value="InterPro"/>
</dbReference>
<evidence type="ECO:0000256" key="5">
    <source>
        <dbReference type="ARBA" id="ARBA00023273"/>
    </source>
</evidence>
<sequence>MDEHPDDAVDVIEEMSRNVKQDVFKGLRSTLRNVSQSSAAELLAEQQRLLFTPKDDSAQTTEMMGTVLPNLNEVAFYLEQAGVGLGREETQRVFLALKHLVESESLTHCRLWGKILGRESNYIIAEAETEYRDEEEELKQSAEEAPEEEKEAEAKEKFPVPRSTYKPPPLVPKEAIGTGANKYVYYVCSEPGLPWVKLPSVSPAQISAARQIKKFFTGRLNHQLLTYPPFPGNEANYLRAQIARISAGTQVSPHGFYQILEEEGDESDEPSQVSYEVNPEFEGTPVDEMAKSLSTWVHHVPHILRQGRCTWVNLAAKQQKDPNEDEEADEEDEEEHDEPEPEVGPPLLTPLSEDTGQKLFNIFRFQFCFELRLI</sequence>
<keyword evidence="2" id="KW-0963">Cytoplasm</keyword>
<proteinExistence type="predicted"/>
<dbReference type="OMA" id="MNFHESE"/>
<dbReference type="AlphaFoldDB" id="A0A3Q3EPQ0"/>
<keyword evidence="4" id="KW-0206">Cytoskeleton</keyword>
<dbReference type="GO" id="GO:0060294">
    <property type="term" value="P:cilium movement involved in cell motility"/>
    <property type="evidence" value="ECO:0007669"/>
    <property type="project" value="InterPro"/>
</dbReference>
<feature type="compositionally biased region" description="Acidic residues" evidence="6">
    <location>
        <begin position="323"/>
        <end position="341"/>
    </location>
</feature>
<dbReference type="Pfam" id="PF04712">
    <property type="entry name" value="Radial_spoke"/>
    <property type="match status" value="1"/>
</dbReference>
<reference evidence="7" key="2">
    <citation type="submission" date="2025-09" db="UniProtKB">
        <authorList>
            <consortium name="Ensembl"/>
        </authorList>
    </citation>
    <scope>IDENTIFICATION</scope>
</reference>
<organism evidence="7 8">
    <name type="scientific">Kryptolebias marmoratus</name>
    <name type="common">Mangrove killifish</name>
    <name type="synonym">Rivulus marmoratus</name>
    <dbReference type="NCBI Taxonomy" id="37003"/>
    <lineage>
        <taxon>Eukaryota</taxon>
        <taxon>Metazoa</taxon>
        <taxon>Chordata</taxon>
        <taxon>Craniata</taxon>
        <taxon>Vertebrata</taxon>
        <taxon>Euteleostomi</taxon>
        <taxon>Actinopterygii</taxon>
        <taxon>Neopterygii</taxon>
        <taxon>Teleostei</taxon>
        <taxon>Neoteleostei</taxon>
        <taxon>Acanthomorphata</taxon>
        <taxon>Ovalentaria</taxon>
        <taxon>Atherinomorphae</taxon>
        <taxon>Cyprinodontiformes</taxon>
        <taxon>Rivulidae</taxon>
        <taxon>Kryptolebias</taxon>
    </lineage>
</organism>
<dbReference type="STRING" id="37003.ENSKMAP00000003757"/>
<keyword evidence="5" id="KW-0966">Cell projection</keyword>
<evidence type="ECO:0000313" key="7">
    <source>
        <dbReference type="Ensembl" id="ENSKMAP00000003757.1"/>
    </source>
</evidence>